<dbReference type="Proteomes" id="UP000198809">
    <property type="component" value="Unassembled WGS sequence"/>
</dbReference>
<accession>A0A1H8GWK2</accession>
<dbReference type="AlphaFoldDB" id="A0A1H8GWK2"/>
<dbReference type="EMBL" id="FODH01000001">
    <property type="protein sequence ID" value="SEN48373.1"/>
    <property type="molecule type" value="Genomic_DNA"/>
</dbReference>
<gene>
    <name evidence="1" type="ORF">KP014_20885</name>
    <name evidence="2" type="ORF">SAMN04487895_101670</name>
</gene>
<proteinExistence type="predicted"/>
<keyword evidence="4" id="KW-1185">Reference proteome</keyword>
<evidence type="ECO:0000313" key="3">
    <source>
        <dbReference type="Proteomes" id="UP000198809"/>
    </source>
</evidence>
<organism evidence="2 3">
    <name type="scientific">Paenibacillus sophorae</name>
    <dbReference type="NCBI Taxonomy" id="1333845"/>
    <lineage>
        <taxon>Bacteria</taxon>
        <taxon>Bacillati</taxon>
        <taxon>Bacillota</taxon>
        <taxon>Bacilli</taxon>
        <taxon>Bacillales</taxon>
        <taxon>Paenibacillaceae</taxon>
        <taxon>Paenibacillus</taxon>
    </lineage>
</organism>
<dbReference type="EMBL" id="CP076607">
    <property type="protein sequence ID" value="QWU14365.1"/>
    <property type="molecule type" value="Genomic_DNA"/>
</dbReference>
<reference evidence="2 3" key="1">
    <citation type="submission" date="2016-10" db="EMBL/GenBank/DDBJ databases">
        <authorList>
            <person name="de Groot N.N."/>
        </authorList>
    </citation>
    <scope>NUCLEOTIDE SEQUENCE [LARGE SCALE GENOMIC DNA]</scope>
    <source>
        <strain evidence="2 3">CGMCC 1.10238</strain>
    </source>
</reference>
<sequence>MTETETEAILRRKARRIKRASEMVEWLRYDIEHTGVSEVEKQGLLKTITLLSGILRNDDKEDNIWNR</sequence>
<name>A0A1H8GWK2_9BACL</name>
<dbReference type="STRING" id="1333845.SAMN04487895_101670"/>
<dbReference type="Proteomes" id="UP000683429">
    <property type="component" value="Chromosome"/>
</dbReference>
<dbReference type="RefSeq" id="WP_036588348.1">
    <property type="nucleotide sequence ID" value="NZ_CP076607.1"/>
</dbReference>
<protein>
    <submittedName>
        <fullName evidence="2">Uncharacterized protein</fullName>
    </submittedName>
</protein>
<evidence type="ECO:0000313" key="1">
    <source>
        <dbReference type="EMBL" id="QWU14365.1"/>
    </source>
</evidence>
<reference evidence="1 4" key="2">
    <citation type="submission" date="2021-06" db="EMBL/GenBank/DDBJ databases">
        <title>Whole genome sequence of Paenibacillus sophorae DSM23020 for comparative genomics.</title>
        <authorList>
            <person name="Kim M.-J."/>
            <person name="Lee G."/>
            <person name="Shin J.-H."/>
        </authorList>
    </citation>
    <scope>NUCLEOTIDE SEQUENCE [LARGE SCALE GENOMIC DNA]</scope>
    <source>
        <strain evidence="1 4">DSM 23020</strain>
    </source>
</reference>
<evidence type="ECO:0000313" key="2">
    <source>
        <dbReference type="EMBL" id="SEN48373.1"/>
    </source>
</evidence>
<evidence type="ECO:0000313" key="4">
    <source>
        <dbReference type="Proteomes" id="UP000683429"/>
    </source>
</evidence>